<evidence type="ECO:0000256" key="3">
    <source>
        <dbReference type="ARBA" id="ARBA00022692"/>
    </source>
</evidence>
<dbReference type="PANTHER" id="PTHR23519">
    <property type="entry name" value="AUTOPHAGY-RELATED PROTEIN 22"/>
    <property type="match status" value="1"/>
</dbReference>
<evidence type="ECO:0000256" key="1">
    <source>
        <dbReference type="ARBA" id="ARBA00004127"/>
    </source>
</evidence>
<evidence type="ECO:0000256" key="6">
    <source>
        <dbReference type="SAM" id="Phobius"/>
    </source>
</evidence>
<feature type="domain" description="Major facilitator superfamily (MFS) profile" evidence="7">
    <location>
        <begin position="244"/>
        <end position="425"/>
    </location>
</feature>
<dbReference type="Proteomes" id="UP000650081">
    <property type="component" value="Unassembled WGS sequence"/>
</dbReference>
<evidence type="ECO:0000313" key="8">
    <source>
        <dbReference type="EMBL" id="MBC6996073.1"/>
    </source>
</evidence>
<feature type="transmembrane region" description="Helical" evidence="6">
    <location>
        <begin position="12"/>
        <end position="36"/>
    </location>
</feature>
<keyword evidence="5 6" id="KW-0472">Membrane</keyword>
<dbReference type="EMBL" id="JACSIT010000148">
    <property type="protein sequence ID" value="MBC6996073.1"/>
    <property type="molecule type" value="Genomic_DNA"/>
</dbReference>
<feature type="transmembrane region" description="Helical" evidence="6">
    <location>
        <begin position="401"/>
        <end position="420"/>
    </location>
</feature>
<dbReference type="PROSITE" id="PS50850">
    <property type="entry name" value="MFS"/>
    <property type="match status" value="1"/>
</dbReference>
<evidence type="ECO:0000256" key="2">
    <source>
        <dbReference type="ARBA" id="ARBA00022448"/>
    </source>
</evidence>
<gene>
    <name evidence="8" type="ORF">H9S92_18025</name>
</gene>
<dbReference type="AlphaFoldDB" id="A0A923TAE1"/>
<dbReference type="SUPFAM" id="SSF103473">
    <property type="entry name" value="MFS general substrate transporter"/>
    <property type="match status" value="1"/>
</dbReference>
<dbReference type="InterPro" id="IPR050495">
    <property type="entry name" value="ATG22/LtaA_families"/>
</dbReference>
<evidence type="ECO:0000256" key="4">
    <source>
        <dbReference type="ARBA" id="ARBA00022989"/>
    </source>
</evidence>
<feature type="transmembrane region" description="Helical" evidence="6">
    <location>
        <begin position="281"/>
        <end position="300"/>
    </location>
</feature>
<protein>
    <submittedName>
        <fullName evidence="8">MFS transporter</fullName>
    </submittedName>
</protein>
<proteinExistence type="predicted"/>
<feature type="transmembrane region" description="Helical" evidence="6">
    <location>
        <begin position="248"/>
        <end position="269"/>
    </location>
</feature>
<evidence type="ECO:0000259" key="7">
    <source>
        <dbReference type="PROSITE" id="PS50850"/>
    </source>
</evidence>
<organism evidence="8 9">
    <name type="scientific">Neolewinella lacunae</name>
    <dbReference type="NCBI Taxonomy" id="1517758"/>
    <lineage>
        <taxon>Bacteria</taxon>
        <taxon>Pseudomonadati</taxon>
        <taxon>Bacteroidota</taxon>
        <taxon>Saprospiria</taxon>
        <taxon>Saprospirales</taxon>
        <taxon>Lewinellaceae</taxon>
        <taxon>Neolewinella</taxon>
    </lineage>
</organism>
<dbReference type="InterPro" id="IPR024671">
    <property type="entry name" value="Atg22-like"/>
</dbReference>
<feature type="transmembrane region" description="Helical" evidence="6">
    <location>
        <begin position="112"/>
        <end position="137"/>
    </location>
</feature>
<evidence type="ECO:0000256" key="5">
    <source>
        <dbReference type="ARBA" id="ARBA00023136"/>
    </source>
</evidence>
<feature type="transmembrane region" description="Helical" evidence="6">
    <location>
        <begin position="149"/>
        <end position="170"/>
    </location>
</feature>
<evidence type="ECO:0000313" key="9">
    <source>
        <dbReference type="Proteomes" id="UP000650081"/>
    </source>
</evidence>
<dbReference type="InterPro" id="IPR020846">
    <property type="entry name" value="MFS_dom"/>
</dbReference>
<feature type="transmembrane region" description="Helical" evidence="6">
    <location>
        <begin position="88"/>
        <end position="106"/>
    </location>
</feature>
<keyword evidence="3 6" id="KW-0812">Transmembrane</keyword>
<name>A0A923TAE1_9BACT</name>
<feature type="transmembrane region" description="Helical" evidence="6">
    <location>
        <begin position="373"/>
        <end position="395"/>
    </location>
</feature>
<dbReference type="InterPro" id="IPR036259">
    <property type="entry name" value="MFS_trans_sf"/>
</dbReference>
<dbReference type="Gene3D" id="1.20.1250.20">
    <property type="entry name" value="MFS general substrate transporter like domains"/>
    <property type="match status" value="1"/>
</dbReference>
<dbReference type="Pfam" id="PF11700">
    <property type="entry name" value="ATG22"/>
    <property type="match status" value="1"/>
</dbReference>
<feature type="transmembrane region" description="Helical" evidence="6">
    <location>
        <begin position="312"/>
        <end position="329"/>
    </location>
</feature>
<feature type="transmembrane region" description="Helical" evidence="6">
    <location>
        <begin position="335"/>
        <end position="352"/>
    </location>
</feature>
<dbReference type="GO" id="GO:0022857">
    <property type="term" value="F:transmembrane transporter activity"/>
    <property type="evidence" value="ECO:0007669"/>
    <property type="project" value="InterPro"/>
</dbReference>
<dbReference type="PANTHER" id="PTHR23519:SF1">
    <property type="entry name" value="AUTOPHAGY-RELATED PROTEIN 22"/>
    <property type="match status" value="1"/>
</dbReference>
<dbReference type="RefSeq" id="WP_187468092.1">
    <property type="nucleotide sequence ID" value="NZ_JACSIT010000148.1"/>
</dbReference>
<keyword evidence="9" id="KW-1185">Reference proteome</keyword>
<feature type="transmembrane region" description="Helical" evidence="6">
    <location>
        <begin position="190"/>
        <end position="208"/>
    </location>
</feature>
<feature type="transmembrane region" description="Helical" evidence="6">
    <location>
        <begin position="56"/>
        <end position="76"/>
    </location>
</feature>
<reference evidence="8" key="1">
    <citation type="submission" date="2020-08" db="EMBL/GenBank/DDBJ databases">
        <title>Lewinella bacteria from marine environments.</title>
        <authorList>
            <person name="Zhong Y."/>
        </authorList>
    </citation>
    <scope>NUCLEOTIDE SEQUENCE</scope>
    <source>
        <strain evidence="8">KCTC 42187</strain>
    </source>
</reference>
<sequence length="425" mass="46878">MQQLNDRRTMNGWALFDWANSAFALVITTAIFPPYFTGVIDDQFTVAGFEFSDSSWFTLTITLSYLIIALLSPLLSGIADAGGRRKSFLRFFTIMGGVSCLLLFFFNGMDTLWLGTIAFALGLIGFAGGLVFYNSFLPVIATPDRFDKLSARGFAMGYIGSVLLLVLNLLMVQQPTWFGLPAEGTLPVRLAFITVGLWWLVFAAIALARLPDDVRIKGTGLREMGRRGWQELNSVWLRVRASSNTLRFLAAFFAYSAGVQTVIFLASTFASKELGFETSELIIVVLILQIVAVGGAFLAASVSKRYGNRASLYFQLMIWFGICLAGYFVQGKTTFYFVAAAVGLVMGGIQSMSRSTYAKLIPTREDVTSYFSFYDVLEKIAIVLGTFIFAGLDLLTGSMRSSLLALSLFFALGMILLLRFRIPKE</sequence>
<accession>A0A923TAE1</accession>
<dbReference type="GO" id="GO:0012505">
    <property type="term" value="C:endomembrane system"/>
    <property type="evidence" value="ECO:0007669"/>
    <property type="project" value="UniProtKB-SubCell"/>
</dbReference>
<keyword evidence="4 6" id="KW-1133">Transmembrane helix</keyword>
<comment type="caution">
    <text evidence="8">The sequence shown here is derived from an EMBL/GenBank/DDBJ whole genome shotgun (WGS) entry which is preliminary data.</text>
</comment>
<keyword evidence="2" id="KW-0813">Transport</keyword>
<comment type="subcellular location">
    <subcellularLocation>
        <location evidence="1">Endomembrane system</location>
        <topology evidence="1">Multi-pass membrane protein</topology>
    </subcellularLocation>
</comment>